<feature type="domain" description="Xylose isomerase-like TIM barrel" evidence="1">
    <location>
        <begin position="51"/>
        <end position="267"/>
    </location>
</feature>
<dbReference type="GO" id="GO:0016853">
    <property type="term" value="F:isomerase activity"/>
    <property type="evidence" value="ECO:0007669"/>
    <property type="project" value="UniProtKB-KW"/>
</dbReference>
<proteinExistence type="predicted"/>
<dbReference type="AlphaFoldDB" id="A0A7W0C6J7"/>
<dbReference type="Pfam" id="PF01261">
    <property type="entry name" value="AP_endonuc_2"/>
    <property type="match status" value="1"/>
</dbReference>
<gene>
    <name evidence="2" type="ORF">HNR65_000430</name>
</gene>
<dbReference type="InterPro" id="IPR050312">
    <property type="entry name" value="IolE/XylAMocC-like"/>
</dbReference>
<accession>A0A7W0C6J7</accession>
<dbReference type="PANTHER" id="PTHR12110">
    <property type="entry name" value="HYDROXYPYRUVATE ISOMERASE"/>
    <property type="match status" value="1"/>
</dbReference>
<dbReference type="SUPFAM" id="SSF51658">
    <property type="entry name" value="Xylose isomerase-like"/>
    <property type="match status" value="1"/>
</dbReference>
<organism evidence="2 3">
    <name type="scientific">Desulfosalsimonas propionicica</name>
    <dbReference type="NCBI Taxonomy" id="332175"/>
    <lineage>
        <taxon>Bacteria</taxon>
        <taxon>Pseudomonadati</taxon>
        <taxon>Thermodesulfobacteriota</taxon>
        <taxon>Desulfobacteria</taxon>
        <taxon>Desulfobacterales</taxon>
        <taxon>Desulfosalsimonadaceae</taxon>
        <taxon>Desulfosalsimonas</taxon>
    </lineage>
</organism>
<dbReference type="InterPro" id="IPR013022">
    <property type="entry name" value="Xyl_isomerase-like_TIM-brl"/>
</dbReference>
<sequence>MAEMFDSAKTRILENVQVNIPFTWLMDSQENWLEIFAENRIQPEIGLDAETLDRFAPEDFSRVGRRFAHAGCRVTVHGPFLDLSPGSPDPEIRSATHKRLTQARAAAEVLGPETMVCHAGYDPARYSFIRQEWYKRAADTWNTHSYALWDHGIRLVLENVYEPDPKDLMDLFEKTDPETTGFCLDVGHLTVFGSFSLSEWLNRLGPRIRQLHLHDNCGKTDDHLGMGRGIIDFTPLHEWLKTAGPGPVITLEPHRREDLLHSLLFLENHKWFQ</sequence>
<keyword evidence="2" id="KW-0413">Isomerase</keyword>
<dbReference type="Gene3D" id="3.20.20.150">
    <property type="entry name" value="Divalent-metal-dependent TIM barrel enzymes"/>
    <property type="match status" value="1"/>
</dbReference>
<dbReference type="EMBL" id="JACDUS010000001">
    <property type="protein sequence ID" value="MBA2880123.1"/>
    <property type="molecule type" value="Genomic_DNA"/>
</dbReference>
<keyword evidence="3" id="KW-1185">Reference proteome</keyword>
<dbReference type="PANTHER" id="PTHR12110:SF41">
    <property type="entry name" value="INOSOSE DEHYDRATASE"/>
    <property type="match status" value="1"/>
</dbReference>
<name>A0A7W0C6J7_9BACT</name>
<dbReference type="Proteomes" id="UP000525298">
    <property type="component" value="Unassembled WGS sequence"/>
</dbReference>
<protein>
    <submittedName>
        <fullName evidence="2">Sugar phosphate isomerase/epimerase</fullName>
    </submittedName>
</protein>
<evidence type="ECO:0000313" key="2">
    <source>
        <dbReference type="EMBL" id="MBA2880123.1"/>
    </source>
</evidence>
<dbReference type="RefSeq" id="WP_181549787.1">
    <property type="nucleotide sequence ID" value="NZ_JACDUS010000001.1"/>
</dbReference>
<dbReference type="InterPro" id="IPR036237">
    <property type="entry name" value="Xyl_isomerase-like_sf"/>
</dbReference>
<evidence type="ECO:0000259" key="1">
    <source>
        <dbReference type="Pfam" id="PF01261"/>
    </source>
</evidence>
<reference evidence="2 3" key="1">
    <citation type="submission" date="2020-07" db="EMBL/GenBank/DDBJ databases">
        <title>Genomic Encyclopedia of Type Strains, Phase IV (KMG-IV): sequencing the most valuable type-strain genomes for metagenomic binning, comparative biology and taxonomic classification.</title>
        <authorList>
            <person name="Goeker M."/>
        </authorList>
    </citation>
    <scope>NUCLEOTIDE SEQUENCE [LARGE SCALE GENOMIC DNA]</scope>
    <source>
        <strain evidence="2 3">DSM 17721</strain>
    </source>
</reference>
<evidence type="ECO:0000313" key="3">
    <source>
        <dbReference type="Proteomes" id="UP000525298"/>
    </source>
</evidence>
<comment type="caution">
    <text evidence="2">The sequence shown here is derived from an EMBL/GenBank/DDBJ whole genome shotgun (WGS) entry which is preliminary data.</text>
</comment>